<protein>
    <recommendedName>
        <fullName evidence="3">folate gamma-glutamyl hydrolase</fullName>
        <ecNumber evidence="3">3.4.19.9</ecNumber>
    </recommendedName>
</protein>
<keyword evidence="4" id="KW-0964">Secreted</keyword>
<dbReference type="EMBL" id="BDRX01000006">
    <property type="protein sequence ID" value="GBF88733.1"/>
    <property type="molecule type" value="Genomic_DNA"/>
</dbReference>
<comment type="caution">
    <text evidence="10">The sequence shown here is derived from an EMBL/GenBank/DDBJ whole genome shotgun (WGS) entry which is preliminary data.</text>
</comment>
<dbReference type="Pfam" id="PF07722">
    <property type="entry name" value="Peptidase_C26"/>
    <property type="match status" value="1"/>
</dbReference>
<accession>A0A2V0NT62</accession>
<dbReference type="PROSITE" id="PS51257">
    <property type="entry name" value="PROKAR_LIPOPROTEIN"/>
    <property type="match status" value="1"/>
</dbReference>
<keyword evidence="5 9" id="KW-0732">Signal</keyword>
<dbReference type="PANTHER" id="PTHR11315">
    <property type="entry name" value="PROTEASE FAMILY C26 GAMMA-GLUTAMYL HYDROLASE"/>
    <property type="match status" value="1"/>
</dbReference>
<evidence type="ECO:0000256" key="8">
    <source>
        <dbReference type="PROSITE-ProRule" id="PRU00607"/>
    </source>
</evidence>
<evidence type="ECO:0000313" key="11">
    <source>
        <dbReference type="Proteomes" id="UP000247498"/>
    </source>
</evidence>
<comment type="subcellular location">
    <subcellularLocation>
        <location evidence="1">Secreted</location>
        <location evidence="1">Extracellular space</location>
    </subcellularLocation>
</comment>
<organism evidence="10 11">
    <name type="scientific">Raphidocelis subcapitata</name>
    <dbReference type="NCBI Taxonomy" id="307507"/>
    <lineage>
        <taxon>Eukaryota</taxon>
        <taxon>Viridiplantae</taxon>
        <taxon>Chlorophyta</taxon>
        <taxon>core chlorophytes</taxon>
        <taxon>Chlorophyceae</taxon>
        <taxon>CS clade</taxon>
        <taxon>Sphaeropleales</taxon>
        <taxon>Selenastraceae</taxon>
        <taxon>Raphidocelis</taxon>
    </lineage>
</organism>
<dbReference type="GO" id="GO:0046900">
    <property type="term" value="P:tetrahydrofolylpolyglutamate metabolic process"/>
    <property type="evidence" value="ECO:0007669"/>
    <property type="project" value="TreeGrafter"/>
</dbReference>
<feature type="chain" id="PRO_5016074394" description="folate gamma-glutamyl hydrolase" evidence="9">
    <location>
        <begin position="24"/>
        <end position="310"/>
    </location>
</feature>
<reference evidence="10 11" key="1">
    <citation type="journal article" date="2018" name="Sci. Rep.">
        <title>Raphidocelis subcapitata (=Pseudokirchneriella subcapitata) provides an insight into genome evolution and environmental adaptations in the Sphaeropleales.</title>
        <authorList>
            <person name="Suzuki S."/>
            <person name="Yamaguchi H."/>
            <person name="Nakajima N."/>
            <person name="Kawachi M."/>
        </authorList>
    </citation>
    <scope>NUCLEOTIDE SEQUENCE [LARGE SCALE GENOMIC DNA]</scope>
    <source>
        <strain evidence="10 11">NIES-35</strain>
    </source>
</reference>
<gene>
    <name evidence="10" type="ORF">Rsub_01634</name>
</gene>
<dbReference type="AlphaFoldDB" id="A0A2V0NT62"/>
<evidence type="ECO:0000256" key="6">
    <source>
        <dbReference type="ARBA" id="ARBA00022801"/>
    </source>
</evidence>
<dbReference type="SUPFAM" id="SSF52317">
    <property type="entry name" value="Class I glutamine amidotransferase-like"/>
    <property type="match status" value="1"/>
</dbReference>
<dbReference type="Proteomes" id="UP000247498">
    <property type="component" value="Unassembled WGS sequence"/>
</dbReference>
<evidence type="ECO:0000256" key="9">
    <source>
        <dbReference type="SAM" id="SignalP"/>
    </source>
</evidence>
<evidence type="ECO:0000256" key="7">
    <source>
        <dbReference type="PIRSR" id="PIRSR615527-1"/>
    </source>
</evidence>
<name>A0A2V0NT62_9CHLO</name>
<dbReference type="Gene3D" id="3.40.50.880">
    <property type="match status" value="2"/>
</dbReference>
<dbReference type="InParanoid" id="A0A2V0NT62"/>
<evidence type="ECO:0000256" key="3">
    <source>
        <dbReference type="ARBA" id="ARBA00012886"/>
    </source>
</evidence>
<dbReference type="InterPro" id="IPR011697">
    <property type="entry name" value="Peptidase_C26"/>
</dbReference>
<keyword evidence="6 10" id="KW-0378">Hydrolase</keyword>
<dbReference type="OrthoDB" id="64220at2759"/>
<evidence type="ECO:0000256" key="4">
    <source>
        <dbReference type="ARBA" id="ARBA00022525"/>
    </source>
</evidence>
<evidence type="ECO:0000256" key="1">
    <source>
        <dbReference type="ARBA" id="ARBA00004239"/>
    </source>
</evidence>
<proteinExistence type="inferred from homology"/>
<keyword evidence="11" id="KW-1185">Reference proteome</keyword>
<comment type="caution">
    <text evidence="8">Lacks conserved residue(s) required for the propagation of feature annotation.</text>
</comment>
<feature type="active site" description="Nucleophile" evidence="7">
    <location>
        <position position="136"/>
    </location>
</feature>
<feature type="signal peptide" evidence="9">
    <location>
        <begin position="1"/>
        <end position="23"/>
    </location>
</feature>
<sequence length="310" mass="33391">MARRHTLLVQLPALLALLMACQAARPPPAVQEQLNERPIIGILSQPGPPAPEGGSYIAGSYVKWAEAAGARVVPIFYDESREQMLYKFNIINGLLLPGGGAKLQKGHPFFDAADYLVKLAIKANDQGDYFPVHGTCLGMETLAIVVSRNVSILSDMDAEDAPAPLLYNEEAEDSHFFSSLPPSVVRNLQNTPIAMENHAHEWPTFLHIPHSPEAVVMGQEVANFFVREARRNKHKPHNEAEEDDLLIYRYAPAFTGRHMEGREEEADFEQTYLFTGPHARAPRAGAGAGAGAAAAAAGAAAAAVAAAAVV</sequence>
<dbReference type="FunCoup" id="A0A2V0NT62">
    <property type="interactions" value="905"/>
</dbReference>
<evidence type="ECO:0000313" key="10">
    <source>
        <dbReference type="EMBL" id="GBF88733.1"/>
    </source>
</evidence>
<dbReference type="PANTHER" id="PTHR11315:SF0">
    <property type="entry name" value="FOLATE GAMMA-GLUTAMYL HYDROLASE"/>
    <property type="match status" value="1"/>
</dbReference>
<dbReference type="GO" id="GO:0005576">
    <property type="term" value="C:extracellular region"/>
    <property type="evidence" value="ECO:0007669"/>
    <property type="project" value="UniProtKB-SubCell"/>
</dbReference>
<dbReference type="EC" id="3.4.19.9" evidence="3"/>
<comment type="similarity">
    <text evidence="2">Belongs to the peptidase C26 family.</text>
</comment>
<dbReference type="GO" id="GO:0034722">
    <property type="term" value="F:gamma-glutamyl-peptidase activity"/>
    <property type="evidence" value="ECO:0007669"/>
    <property type="project" value="UniProtKB-EC"/>
</dbReference>
<dbReference type="PROSITE" id="PS51275">
    <property type="entry name" value="PEPTIDASE_C26_GGH"/>
    <property type="match status" value="1"/>
</dbReference>
<evidence type="ECO:0000256" key="5">
    <source>
        <dbReference type="ARBA" id="ARBA00022729"/>
    </source>
</evidence>
<dbReference type="InterPro" id="IPR029062">
    <property type="entry name" value="Class_I_gatase-like"/>
</dbReference>
<dbReference type="GO" id="GO:0005773">
    <property type="term" value="C:vacuole"/>
    <property type="evidence" value="ECO:0007669"/>
    <property type="project" value="TreeGrafter"/>
</dbReference>
<evidence type="ECO:0000256" key="2">
    <source>
        <dbReference type="ARBA" id="ARBA00011083"/>
    </source>
</evidence>
<dbReference type="InterPro" id="IPR015527">
    <property type="entry name" value="Pept_C26_g-glut_hydrolase"/>
</dbReference>
<dbReference type="STRING" id="307507.A0A2V0NT62"/>